<dbReference type="Proteomes" id="UP001500954">
    <property type="component" value="Unassembled WGS sequence"/>
</dbReference>
<evidence type="ECO:0000313" key="3">
    <source>
        <dbReference type="EMBL" id="GAA3566557.1"/>
    </source>
</evidence>
<reference evidence="4" key="1">
    <citation type="journal article" date="2019" name="Int. J. Syst. Evol. Microbiol.">
        <title>The Global Catalogue of Microorganisms (GCM) 10K type strain sequencing project: providing services to taxonomists for standard genome sequencing and annotation.</title>
        <authorList>
            <consortium name="The Broad Institute Genomics Platform"/>
            <consortium name="The Broad Institute Genome Sequencing Center for Infectious Disease"/>
            <person name="Wu L."/>
            <person name="Ma J."/>
        </authorList>
    </citation>
    <scope>NUCLEOTIDE SEQUENCE [LARGE SCALE GENOMIC DNA]</scope>
    <source>
        <strain evidence="4">JCM 17111</strain>
    </source>
</reference>
<name>A0ABP6XFP9_9FLAO</name>
<organism evidence="3 4">
    <name type="scientific">Snuella lapsa</name>
    <dbReference type="NCBI Taxonomy" id="870481"/>
    <lineage>
        <taxon>Bacteria</taxon>
        <taxon>Pseudomonadati</taxon>
        <taxon>Bacteroidota</taxon>
        <taxon>Flavobacteriia</taxon>
        <taxon>Flavobacteriales</taxon>
        <taxon>Flavobacteriaceae</taxon>
        <taxon>Snuella</taxon>
    </lineage>
</organism>
<proteinExistence type="predicted"/>
<gene>
    <name evidence="3" type="ORF">GCM10022395_16110</name>
</gene>
<dbReference type="CDD" id="cd00146">
    <property type="entry name" value="PKD"/>
    <property type="match status" value="1"/>
</dbReference>
<feature type="signal peptide" evidence="1">
    <location>
        <begin position="1"/>
        <end position="21"/>
    </location>
</feature>
<dbReference type="PROSITE" id="PS51257">
    <property type="entry name" value="PROKAR_LIPOPROTEIN"/>
    <property type="match status" value="1"/>
</dbReference>
<dbReference type="InterPro" id="IPR035986">
    <property type="entry name" value="PKD_dom_sf"/>
</dbReference>
<dbReference type="RefSeq" id="WP_345005408.1">
    <property type="nucleotide sequence ID" value="NZ_BAABCY010000036.1"/>
</dbReference>
<dbReference type="EMBL" id="BAABCY010000036">
    <property type="protein sequence ID" value="GAA3566557.1"/>
    <property type="molecule type" value="Genomic_DNA"/>
</dbReference>
<comment type="caution">
    <text evidence="3">The sequence shown here is derived from an EMBL/GenBank/DDBJ whole genome shotgun (WGS) entry which is preliminary data.</text>
</comment>
<feature type="domain" description="PKD" evidence="2">
    <location>
        <begin position="61"/>
        <end position="122"/>
    </location>
</feature>
<protein>
    <recommendedName>
        <fullName evidence="2">PKD domain-containing protein</fullName>
    </recommendedName>
</protein>
<dbReference type="PROSITE" id="PS50093">
    <property type="entry name" value="PKD"/>
    <property type="match status" value="1"/>
</dbReference>
<dbReference type="InterPro" id="IPR000601">
    <property type="entry name" value="PKD_dom"/>
</dbReference>
<evidence type="ECO:0000256" key="1">
    <source>
        <dbReference type="SAM" id="SignalP"/>
    </source>
</evidence>
<evidence type="ECO:0000313" key="4">
    <source>
        <dbReference type="Proteomes" id="UP001500954"/>
    </source>
</evidence>
<feature type="chain" id="PRO_5047004836" description="PKD domain-containing protein" evidence="1">
    <location>
        <begin position="22"/>
        <end position="314"/>
    </location>
</feature>
<dbReference type="InterPro" id="IPR013783">
    <property type="entry name" value="Ig-like_fold"/>
</dbReference>
<evidence type="ECO:0000259" key="2">
    <source>
        <dbReference type="PROSITE" id="PS50093"/>
    </source>
</evidence>
<accession>A0ABP6XFP9</accession>
<sequence length="314" mass="33788">MKNIKYILMPFLSLFLLTACQDDDGEIGDIIAPGNITMSYEIVGADANNPNGDGTGLVKFTSTADNVITFRYDFGDGTDVVVAPSGNVTHQFSLTGLNTYSVTVMASGIGGITTTSSMNIDVFSSFEDQEAKDFLTGGSGNSKIWYWAADKPGNIGLGPNDVQPGGEHTWSQWFTSNAWHSDKLCMYDAEFVFTQSADGKVTFEQLTDIAYTPGDYAASIGVAGDTCHGTDVAPTLDGVKNVSFSPSNSNATVDGEYRGTTINFSDGGFMCWYVGISSIEIIEITENTLFVRMLDASNPALAWYCKYQTDNPND</sequence>
<keyword evidence="1" id="KW-0732">Signal</keyword>
<keyword evidence="4" id="KW-1185">Reference proteome</keyword>
<dbReference type="Gene3D" id="2.60.40.10">
    <property type="entry name" value="Immunoglobulins"/>
    <property type="match status" value="1"/>
</dbReference>
<dbReference type="SUPFAM" id="SSF49299">
    <property type="entry name" value="PKD domain"/>
    <property type="match status" value="1"/>
</dbReference>